<gene>
    <name evidence="1" type="ORF">G7B40_004700</name>
</gene>
<proteinExistence type="predicted"/>
<organism evidence="1 2">
    <name type="scientific">Aetokthonos hydrillicola Thurmond2011</name>
    <dbReference type="NCBI Taxonomy" id="2712845"/>
    <lineage>
        <taxon>Bacteria</taxon>
        <taxon>Bacillati</taxon>
        <taxon>Cyanobacteriota</taxon>
        <taxon>Cyanophyceae</taxon>
        <taxon>Nostocales</taxon>
        <taxon>Hapalosiphonaceae</taxon>
        <taxon>Aetokthonos</taxon>
    </lineage>
</organism>
<dbReference type="EMBL" id="JAALHA020000001">
    <property type="protein sequence ID" value="MDR9893874.1"/>
    <property type="molecule type" value="Genomic_DNA"/>
</dbReference>
<name>A0AAP5I4Z1_9CYAN</name>
<evidence type="ECO:0000313" key="2">
    <source>
        <dbReference type="Proteomes" id="UP000667802"/>
    </source>
</evidence>
<comment type="caution">
    <text evidence="1">The sequence shown here is derived from an EMBL/GenBank/DDBJ whole genome shotgun (WGS) entry which is preliminary data.</text>
</comment>
<sequence>MNQYPLCTIVISSQVPPDEIESLETSLELSSIKLQKSPSRIVGADDIVFVATVLGGIAATADLIDKSIKVAKALNNWRRKMREKGIEPKGKLEHPDRSFIDLSTATDEEIEQWFSQK</sequence>
<evidence type="ECO:0000313" key="1">
    <source>
        <dbReference type="EMBL" id="MDR9893874.1"/>
    </source>
</evidence>
<dbReference type="AlphaFoldDB" id="A0AAP5I4Z1"/>
<dbReference type="RefSeq" id="WP_208344540.1">
    <property type="nucleotide sequence ID" value="NZ_CAWQFN010000512.1"/>
</dbReference>
<accession>A0AAP5I4Z1</accession>
<keyword evidence="2" id="KW-1185">Reference proteome</keyword>
<dbReference type="Proteomes" id="UP000667802">
    <property type="component" value="Unassembled WGS sequence"/>
</dbReference>
<protein>
    <submittedName>
        <fullName evidence="1">Uncharacterized protein</fullName>
    </submittedName>
</protein>
<reference evidence="2" key="1">
    <citation type="journal article" date="2021" name="Science">
        <title>Hunting the eagle killer: A cyanobacterial neurotoxin causes vacuolar myelinopathy.</title>
        <authorList>
            <person name="Breinlinger S."/>
            <person name="Phillips T.J."/>
            <person name="Haram B.N."/>
            <person name="Mares J."/>
            <person name="Martinez Yerena J.A."/>
            <person name="Hrouzek P."/>
            <person name="Sobotka R."/>
            <person name="Henderson W.M."/>
            <person name="Schmieder P."/>
            <person name="Williams S.M."/>
            <person name="Lauderdale J.D."/>
            <person name="Wilde H.D."/>
            <person name="Gerrin W."/>
            <person name="Kust A."/>
            <person name="Washington J.W."/>
            <person name="Wagner C."/>
            <person name="Geier B."/>
            <person name="Liebeke M."/>
            <person name="Enke H."/>
            <person name="Niedermeyer T.H.J."/>
            <person name="Wilde S.B."/>
        </authorList>
    </citation>
    <scope>NUCLEOTIDE SEQUENCE [LARGE SCALE GENOMIC DNA]</scope>
    <source>
        <strain evidence="2">Thurmond2011</strain>
    </source>
</reference>